<dbReference type="InterPro" id="IPR053943">
    <property type="entry name" value="RlmKL-like_Mtase_CS"/>
</dbReference>
<keyword evidence="6" id="KW-1185">Reference proteome</keyword>
<dbReference type="InterPro" id="IPR054170">
    <property type="entry name" value="RlmL_1st"/>
</dbReference>
<dbReference type="Gene3D" id="3.40.50.150">
    <property type="entry name" value="Vaccinia Virus protein VP39"/>
    <property type="match status" value="1"/>
</dbReference>
<sequence>MANFYYAVCPFGLETLLADELQRVGAERLEPGKGGVGFTGGHETAMAACLHSRLASRILMRVAEAEYWDSRDIYDLARRTPWEKWFGPDHTIRVGASANRCPLESIDFAVLRIKDAVCDRFRDLAGRRPDVARHQPDVRIEAYLTYDRVSFYLDLAGESLFKRGWRLTHGEAPLKENLAAGLLMLSGWTPEKTLVDPFCGSGTIAIEAAHMAMNAAPGLNRRFAFEKLEGFGGEAWQELLEDARARVNRHAAMTIRASDISSLVVGKARENAARAGLTPLLEDGRLSFEPCDARAVTAPEGTPGVLIANPPYGEQSNPKSASINAMMKDVASNLKANFAGWSAWLLTSDRTLPGQMRLKESRKIVLFNGPLECRFFRFDMVAGSNRRTRAKDTQEAN</sequence>
<dbReference type="PANTHER" id="PTHR47313:SF1">
    <property type="entry name" value="RIBOSOMAL RNA LARGE SUBUNIT METHYLTRANSFERASE K_L"/>
    <property type="match status" value="1"/>
</dbReference>
<keyword evidence="3" id="KW-0694">RNA-binding</keyword>
<dbReference type="CDD" id="cd11715">
    <property type="entry name" value="THUMP_AdoMetMT"/>
    <property type="match status" value="1"/>
</dbReference>
<dbReference type="Gene3D" id="3.30.2130.30">
    <property type="match status" value="1"/>
</dbReference>
<protein>
    <submittedName>
        <fullName evidence="5">RNA methyltransferase</fullName>
    </submittedName>
</protein>
<evidence type="ECO:0000256" key="2">
    <source>
        <dbReference type="ARBA" id="ARBA00022679"/>
    </source>
</evidence>
<dbReference type="Pfam" id="PF01170">
    <property type="entry name" value="UPF0020"/>
    <property type="match status" value="1"/>
</dbReference>
<dbReference type="Pfam" id="PF02926">
    <property type="entry name" value="THUMP"/>
    <property type="match status" value="1"/>
</dbReference>
<evidence type="ECO:0000256" key="3">
    <source>
        <dbReference type="PROSITE-ProRule" id="PRU00529"/>
    </source>
</evidence>
<proteinExistence type="predicted"/>
<evidence type="ECO:0000313" key="5">
    <source>
        <dbReference type="EMBL" id="BBF22720.1"/>
    </source>
</evidence>
<dbReference type="PROSITE" id="PS51165">
    <property type="entry name" value="THUMP"/>
    <property type="match status" value="1"/>
</dbReference>
<dbReference type="PANTHER" id="PTHR47313">
    <property type="entry name" value="RIBOSOMAL RNA LARGE SUBUNIT METHYLTRANSFERASE K/L"/>
    <property type="match status" value="1"/>
</dbReference>
<dbReference type="SMART" id="SM00981">
    <property type="entry name" value="THUMP"/>
    <property type="match status" value="1"/>
</dbReference>
<dbReference type="GO" id="GO:0070043">
    <property type="term" value="F:rRNA (guanine-N7-)-methyltransferase activity"/>
    <property type="evidence" value="ECO:0007669"/>
    <property type="project" value="TreeGrafter"/>
</dbReference>
<dbReference type="Proteomes" id="UP000271003">
    <property type="component" value="Chromosome"/>
</dbReference>
<name>A0A2Z6I9Y6_9BURK</name>
<accession>A0A2Z6I9Y6</accession>
<dbReference type="GO" id="GO:0008990">
    <property type="term" value="F:rRNA (guanine-N2-)-methyltransferase activity"/>
    <property type="evidence" value="ECO:0007669"/>
    <property type="project" value="TreeGrafter"/>
</dbReference>
<organism evidence="5 6">
    <name type="scientific">Sutterella megalosphaeroides</name>
    <dbReference type="NCBI Taxonomy" id="2494234"/>
    <lineage>
        <taxon>Bacteria</taxon>
        <taxon>Pseudomonadati</taxon>
        <taxon>Pseudomonadota</taxon>
        <taxon>Betaproteobacteria</taxon>
        <taxon>Burkholderiales</taxon>
        <taxon>Sutterellaceae</taxon>
        <taxon>Sutterella</taxon>
    </lineage>
</organism>
<dbReference type="OrthoDB" id="9809404at2"/>
<dbReference type="Pfam" id="PF22020">
    <property type="entry name" value="RlmL_1st"/>
    <property type="match status" value="1"/>
</dbReference>
<dbReference type="InterPro" id="IPR004114">
    <property type="entry name" value="THUMP_dom"/>
</dbReference>
<dbReference type="PROSITE" id="PS01261">
    <property type="entry name" value="UPF0020"/>
    <property type="match status" value="1"/>
</dbReference>
<feature type="domain" description="THUMP" evidence="4">
    <location>
        <begin position="44"/>
        <end position="155"/>
    </location>
</feature>
<gene>
    <name evidence="5" type="ORF">SUTMEG_06110</name>
</gene>
<evidence type="ECO:0000259" key="4">
    <source>
        <dbReference type="PROSITE" id="PS51165"/>
    </source>
</evidence>
<dbReference type="GO" id="GO:0003723">
    <property type="term" value="F:RNA binding"/>
    <property type="evidence" value="ECO:0007669"/>
    <property type="project" value="UniProtKB-UniRule"/>
</dbReference>
<dbReference type="InterPro" id="IPR029063">
    <property type="entry name" value="SAM-dependent_MTases_sf"/>
</dbReference>
<keyword evidence="1 5" id="KW-0489">Methyltransferase</keyword>
<dbReference type="EMBL" id="AP018786">
    <property type="protein sequence ID" value="BBF22720.1"/>
    <property type="molecule type" value="Genomic_DNA"/>
</dbReference>
<evidence type="ECO:0000313" key="6">
    <source>
        <dbReference type="Proteomes" id="UP000271003"/>
    </source>
</evidence>
<dbReference type="SUPFAM" id="SSF53335">
    <property type="entry name" value="S-adenosyl-L-methionine-dependent methyltransferases"/>
    <property type="match status" value="1"/>
</dbReference>
<dbReference type="InterPro" id="IPR000241">
    <property type="entry name" value="RlmKL-like_Mtase"/>
</dbReference>
<keyword evidence="2 5" id="KW-0808">Transferase</keyword>
<dbReference type="AlphaFoldDB" id="A0A2Z6I9Y6"/>
<evidence type="ECO:0000256" key="1">
    <source>
        <dbReference type="ARBA" id="ARBA00022603"/>
    </source>
</evidence>
<dbReference type="RefSeq" id="WP_120176400.1">
    <property type="nucleotide sequence ID" value="NZ_AP018786.1"/>
</dbReference>
<dbReference type="KEGG" id="sutt:SUTMEG_06110"/>
<reference evidence="5 6" key="1">
    <citation type="journal article" date="2018" name="Int. J. Syst. Evol. Microbiol.">
        <title>Mesosutterella multiformis gen. nov., sp. nov., a member of the family Sutterellaceae and Sutterella megalosphaeroides sp. nov., isolated from human faeces.</title>
        <authorList>
            <person name="Sakamoto M."/>
            <person name="Ikeyama N."/>
            <person name="Kunihiro T."/>
            <person name="Iino T."/>
            <person name="Yuki M."/>
            <person name="Ohkuma M."/>
        </authorList>
    </citation>
    <scope>NUCLEOTIDE SEQUENCE [LARGE SCALE GENOMIC DNA]</scope>
    <source>
        <strain evidence="5 6">6FBBBH3</strain>
    </source>
</reference>